<dbReference type="Pfam" id="PF01636">
    <property type="entry name" value="APH"/>
    <property type="match status" value="1"/>
</dbReference>
<gene>
    <name evidence="2" type="ORF">ACHHYP_20343</name>
</gene>
<keyword evidence="3" id="KW-1185">Reference proteome</keyword>
<dbReference type="EMBL" id="JNBR01000079">
    <property type="protein sequence ID" value="OQR98808.1"/>
    <property type="molecule type" value="Genomic_DNA"/>
</dbReference>
<comment type="caution">
    <text evidence="2">The sequence shown here is derived from an EMBL/GenBank/DDBJ whole genome shotgun (WGS) entry which is preliminary data.</text>
</comment>
<dbReference type="Gene3D" id="3.30.200.20">
    <property type="entry name" value="Phosphorylase Kinase, domain 1"/>
    <property type="match status" value="1"/>
</dbReference>
<organism evidence="2 3">
    <name type="scientific">Achlya hypogyna</name>
    <name type="common">Oomycete</name>
    <name type="synonym">Protoachlya hypogyna</name>
    <dbReference type="NCBI Taxonomy" id="1202772"/>
    <lineage>
        <taxon>Eukaryota</taxon>
        <taxon>Sar</taxon>
        <taxon>Stramenopiles</taxon>
        <taxon>Oomycota</taxon>
        <taxon>Saprolegniomycetes</taxon>
        <taxon>Saprolegniales</taxon>
        <taxon>Achlyaceae</taxon>
        <taxon>Achlya</taxon>
    </lineage>
</organism>
<feature type="domain" description="Aminoglycoside phosphotransferase" evidence="1">
    <location>
        <begin position="36"/>
        <end position="261"/>
    </location>
</feature>
<sequence>MASNDSPHFVDIALDPPLATTLLRAKLPTFPTVTSVEDIKVGFNNRCYSISTADGNRYILRLTKDTWPATKIIAEAASLAAVAHYNLGIPVPKLVAYNEASDTELHVRWMLMQKMPGALLEDVWATASDDMRTVIAHQLRDILAALQTPRLERIGGWVFDVDGTTPVIGPYFDGALGPYETEKAWLEARFSSQVNRTMSVDALAPLRPFVPIATVVIEQYLAEMTPAPIVFFHGDFAFRNILVNDGAVTGILDWEWCGAMPQWKEWCDCSFEDRNVLNYVPSLGFENIAEFQARRQLWELIEGLAPWQVGAWPEKDAKYIDEAKQTIERCIAVLKHN</sequence>
<dbReference type="Proteomes" id="UP000243579">
    <property type="component" value="Unassembled WGS sequence"/>
</dbReference>
<dbReference type="InterPro" id="IPR051678">
    <property type="entry name" value="AGP_Transferase"/>
</dbReference>
<protein>
    <recommendedName>
        <fullName evidence="1">Aminoglycoside phosphotransferase domain-containing protein</fullName>
    </recommendedName>
</protein>
<proteinExistence type="predicted"/>
<dbReference type="PANTHER" id="PTHR21310">
    <property type="entry name" value="AMINOGLYCOSIDE PHOSPHOTRANSFERASE-RELATED-RELATED"/>
    <property type="match status" value="1"/>
</dbReference>
<accession>A0A1V9ZLD7</accession>
<dbReference type="STRING" id="1202772.A0A1V9ZLD7"/>
<evidence type="ECO:0000259" key="1">
    <source>
        <dbReference type="Pfam" id="PF01636"/>
    </source>
</evidence>
<dbReference type="InterPro" id="IPR011009">
    <property type="entry name" value="Kinase-like_dom_sf"/>
</dbReference>
<dbReference type="Gene3D" id="3.90.1200.10">
    <property type="match status" value="1"/>
</dbReference>
<dbReference type="OrthoDB" id="2106834at2759"/>
<dbReference type="PANTHER" id="PTHR21310:SF58">
    <property type="entry name" value="AMINOGLYCOSIDE PHOSPHOTRANSFERASE DOMAIN-CONTAINING PROTEIN"/>
    <property type="match status" value="1"/>
</dbReference>
<evidence type="ECO:0000313" key="2">
    <source>
        <dbReference type="EMBL" id="OQR98808.1"/>
    </source>
</evidence>
<dbReference type="InterPro" id="IPR002575">
    <property type="entry name" value="Aminoglycoside_PTrfase"/>
</dbReference>
<dbReference type="SUPFAM" id="SSF56112">
    <property type="entry name" value="Protein kinase-like (PK-like)"/>
    <property type="match status" value="1"/>
</dbReference>
<name>A0A1V9ZLD7_ACHHY</name>
<evidence type="ECO:0000313" key="3">
    <source>
        <dbReference type="Proteomes" id="UP000243579"/>
    </source>
</evidence>
<reference evidence="2 3" key="1">
    <citation type="journal article" date="2014" name="Genome Biol. Evol.">
        <title>The secreted proteins of Achlya hypogyna and Thraustotheca clavata identify the ancestral oomycete secretome and reveal gene acquisitions by horizontal gene transfer.</title>
        <authorList>
            <person name="Misner I."/>
            <person name="Blouin N."/>
            <person name="Leonard G."/>
            <person name="Richards T.A."/>
            <person name="Lane C.E."/>
        </authorList>
    </citation>
    <scope>NUCLEOTIDE SEQUENCE [LARGE SCALE GENOMIC DNA]</scope>
    <source>
        <strain evidence="2 3">ATCC 48635</strain>
    </source>
</reference>
<dbReference type="AlphaFoldDB" id="A0A1V9ZLD7"/>